<dbReference type="Proteomes" id="UP000320231">
    <property type="component" value="Chromosome"/>
</dbReference>
<dbReference type="EMBL" id="AP019514">
    <property type="protein sequence ID" value="BBI62599.1"/>
    <property type="molecule type" value="Genomic_DNA"/>
</dbReference>
<proteinExistence type="predicted"/>
<organism evidence="1 2">
    <name type="scientific">Vreelandella sulfidaeris</name>
    <dbReference type="NCBI Taxonomy" id="115553"/>
    <lineage>
        <taxon>Bacteria</taxon>
        <taxon>Pseudomonadati</taxon>
        <taxon>Pseudomonadota</taxon>
        <taxon>Gammaproteobacteria</taxon>
        <taxon>Oceanospirillales</taxon>
        <taxon>Halomonadaceae</taxon>
        <taxon>Vreelandella</taxon>
    </lineage>
</organism>
<dbReference type="AlphaFoldDB" id="A0A455UEB4"/>
<reference evidence="1 2" key="1">
    <citation type="journal article" date="2019" name="Microbiol. Resour. Announc.">
        <title>Complete Genome Sequence of Halomonas sulfidaeris Strain Esulfide1 Isolated from a Metal Sulfide Rock at a Depth of 2,200 Meters, Obtained Using Nanopore Sequencing.</title>
        <authorList>
            <person name="Saito M."/>
            <person name="Nishigata A."/>
            <person name="Galipon J."/>
            <person name="Arakawa K."/>
        </authorList>
    </citation>
    <scope>NUCLEOTIDE SEQUENCE [LARGE SCALE GENOMIC DNA]</scope>
    <source>
        <strain evidence="1 2">ATCC BAA-803</strain>
    </source>
</reference>
<dbReference type="KEGG" id="hsr:HSBAA_39050"/>
<accession>A0A455UEB4</accession>
<protein>
    <submittedName>
        <fullName evidence="1">Uncharacterized protein</fullName>
    </submittedName>
</protein>
<gene>
    <name evidence="1" type="ORF">HSBAA_39050</name>
</gene>
<name>A0A455UEB4_9GAMM</name>
<evidence type="ECO:0000313" key="2">
    <source>
        <dbReference type="Proteomes" id="UP000320231"/>
    </source>
</evidence>
<evidence type="ECO:0000313" key="1">
    <source>
        <dbReference type="EMBL" id="BBI62599.1"/>
    </source>
</evidence>
<sequence length="59" mass="6170">MHLFAAKPGGFVDDEGIIDLQQSPAEVVILSAADSNLSALAQAVDRLGEAYPRCGWPTG</sequence>